<name>A0A812JLM6_9DINO</name>
<protein>
    <submittedName>
        <fullName evidence="1">Uncharacterized protein</fullName>
    </submittedName>
</protein>
<keyword evidence="2" id="KW-1185">Reference proteome</keyword>
<accession>A0A812JLM6</accession>
<proteinExistence type="predicted"/>
<evidence type="ECO:0000313" key="2">
    <source>
        <dbReference type="Proteomes" id="UP000604046"/>
    </source>
</evidence>
<gene>
    <name evidence="1" type="ORF">SNAT2548_LOCUS6812</name>
</gene>
<dbReference type="AlphaFoldDB" id="A0A812JLM6"/>
<organism evidence="1 2">
    <name type="scientific">Symbiodinium natans</name>
    <dbReference type="NCBI Taxonomy" id="878477"/>
    <lineage>
        <taxon>Eukaryota</taxon>
        <taxon>Sar</taxon>
        <taxon>Alveolata</taxon>
        <taxon>Dinophyceae</taxon>
        <taxon>Suessiales</taxon>
        <taxon>Symbiodiniaceae</taxon>
        <taxon>Symbiodinium</taxon>
    </lineage>
</organism>
<reference evidence="1" key="1">
    <citation type="submission" date="2021-02" db="EMBL/GenBank/DDBJ databases">
        <authorList>
            <person name="Dougan E. K."/>
            <person name="Rhodes N."/>
            <person name="Thang M."/>
            <person name="Chan C."/>
        </authorList>
    </citation>
    <scope>NUCLEOTIDE SEQUENCE</scope>
</reference>
<comment type="caution">
    <text evidence="1">The sequence shown here is derived from an EMBL/GenBank/DDBJ whole genome shotgun (WGS) entry which is preliminary data.</text>
</comment>
<evidence type="ECO:0000313" key="1">
    <source>
        <dbReference type="EMBL" id="CAE7208556.1"/>
    </source>
</evidence>
<dbReference type="EMBL" id="CAJNDS010000458">
    <property type="protein sequence ID" value="CAE7208556.1"/>
    <property type="molecule type" value="Genomic_DNA"/>
</dbReference>
<sequence length="421" mass="46474">MTFVPVSFAVAPTEKAEHVQQLLQDTDAFLESESLPSIANLFTHGQAQLHMDGGPALLKAARDHLGEDKRARETEHRQRERLWDAPWRGKGYSLNALDSFWSVIDQMVAEEGNMSFVTSSKLMCCTKIFWNEDVWSELLLQKEQLWTARLLGIAGANTTAYNSGGKKVRRFTAKGLERLEEAKVPVGTEVETDIGTVYVYCKYEPASYNEERTRALAWVITSAVEAKVRQGLQDLSVYDAGRRAAASPGAGVGRALVEVKPGLGPVVVAEDMVQELEDRASSEPDEVVMYDLHFMDPFQPVPEDQQIPRAIAHTQDDIEEGSTLNVRIIYKCNEAAQPVLGSLDPINTIRVLDTQASLGSQLALLFASFGVPAEAIQDDYMLKAVMFQASGTFQSLPVQAQDPVAEILKISNTILLFRRGG</sequence>
<dbReference type="Proteomes" id="UP000604046">
    <property type="component" value="Unassembled WGS sequence"/>
</dbReference>